<gene>
    <name evidence="1" type="ORF">5_78</name>
</gene>
<organism evidence="1">
    <name type="scientific">Mimiviridae sp. ChoanoV1</name>
    <dbReference type="NCBI Taxonomy" id="2596887"/>
    <lineage>
        <taxon>Viruses</taxon>
        <taxon>Varidnaviria</taxon>
        <taxon>Bamfordvirae</taxon>
        <taxon>Nucleocytoviricota</taxon>
        <taxon>Megaviricetes</taxon>
        <taxon>Imitervirales</taxon>
        <taxon>Schizomimiviridae</taxon>
    </lineage>
</organism>
<name>A0A5B8IQ33_9VIRU</name>
<reference evidence="1" key="1">
    <citation type="submission" date="2018-11" db="EMBL/GenBank/DDBJ databases">
        <title>A distinct lineage of giant viruses engineers rhodopsin photosystems in predatory marine eukaryotes.</title>
        <authorList>
            <person name="Needham D.M."/>
            <person name="Yoshizawa S."/>
            <person name="Hosaka T."/>
            <person name="Poirier C."/>
            <person name="Choi C.-J."/>
            <person name="Hehenberger E."/>
            <person name="Irwin N.A.T."/>
            <person name="Wilken S."/>
            <person name="Yung C.-M."/>
            <person name="Bachy C."/>
            <person name="Kurihara R."/>
            <person name="Nakajima Y."/>
            <person name="Kojima K."/>
            <person name="Kimura-Someya T."/>
            <person name="Leonard G."/>
            <person name="Malmstrom R.R."/>
            <person name="Mende D."/>
            <person name="Olson D.K."/>
            <person name="Sudo Y."/>
            <person name="Sudek S."/>
            <person name="Richards T.A."/>
            <person name="DeLong E.F."/>
            <person name="Keeling P.J."/>
            <person name="Santoro A.E."/>
            <person name="Shirouzu M."/>
            <person name="Iwasaki W."/>
            <person name="Worden A.Z."/>
        </authorList>
    </citation>
    <scope>NUCLEOTIDE SEQUENCE</scope>
</reference>
<sequence length="47" mass="5539">MTKKKLNYRNSKKITKKKIQTGGESTLLIRIHDDFKSIIYNSDLLKK</sequence>
<evidence type="ECO:0000313" key="1">
    <source>
        <dbReference type="EMBL" id="QDY52281.1"/>
    </source>
</evidence>
<protein>
    <submittedName>
        <fullName evidence="1">Uncharacterized protein</fullName>
    </submittedName>
</protein>
<proteinExistence type="predicted"/>
<accession>A0A5B8IQ33</accession>
<dbReference type="EMBL" id="MK250089">
    <property type="protein sequence ID" value="QDY52281.1"/>
    <property type="molecule type" value="Genomic_DNA"/>
</dbReference>